<name>A0A5E4FIR4_PRUDU</name>
<dbReference type="Gramene" id="VVA28054">
    <property type="protein sequence ID" value="VVA28054"/>
    <property type="gene ID" value="Prudul26B008275"/>
</dbReference>
<feature type="region of interest" description="Disordered" evidence="1">
    <location>
        <begin position="196"/>
        <end position="217"/>
    </location>
</feature>
<gene>
    <name evidence="2" type="ORF">ALMOND_2B008275</name>
</gene>
<dbReference type="Proteomes" id="UP000327085">
    <property type="component" value="Chromosome 1"/>
</dbReference>
<proteinExistence type="predicted"/>
<evidence type="ECO:0000313" key="2">
    <source>
        <dbReference type="EMBL" id="VVA28054.1"/>
    </source>
</evidence>
<dbReference type="EMBL" id="CABIKO010000133">
    <property type="protein sequence ID" value="VVA28054.1"/>
    <property type="molecule type" value="Genomic_DNA"/>
</dbReference>
<dbReference type="PANTHER" id="PTHR33257:SF6">
    <property type="entry name" value="OXYSTEROL-BINDING 4B-LIKE PROTEIN"/>
    <property type="match status" value="1"/>
</dbReference>
<dbReference type="InParanoid" id="A0A5E4FIR4"/>
<organism evidence="2 3">
    <name type="scientific">Prunus dulcis</name>
    <name type="common">Almond</name>
    <name type="synonym">Amygdalus dulcis</name>
    <dbReference type="NCBI Taxonomy" id="3755"/>
    <lineage>
        <taxon>Eukaryota</taxon>
        <taxon>Viridiplantae</taxon>
        <taxon>Streptophyta</taxon>
        <taxon>Embryophyta</taxon>
        <taxon>Tracheophyta</taxon>
        <taxon>Spermatophyta</taxon>
        <taxon>Magnoliopsida</taxon>
        <taxon>eudicotyledons</taxon>
        <taxon>Gunneridae</taxon>
        <taxon>Pentapetalae</taxon>
        <taxon>rosids</taxon>
        <taxon>fabids</taxon>
        <taxon>Rosales</taxon>
        <taxon>Rosaceae</taxon>
        <taxon>Amygdaloideae</taxon>
        <taxon>Amygdaleae</taxon>
        <taxon>Prunus</taxon>
    </lineage>
</organism>
<evidence type="ECO:0000313" key="3">
    <source>
        <dbReference type="Proteomes" id="UP000327085"/>
    </source>
</evidence>
<accession>A0A5E4FIR4</accession>
<evidence type="ECO:0000256" key="1">
    <source>
        <dbReference type="SAM" id="MobiDB-lite"/>
    </source>
</evidence>
<sequence length="260" mass="29354">MPSKPDSNASLYIFIPISSHKLIYLHLTFHQCRKSTQKNQTLKTHRKPMDFELRRKMEIKGVSVPGGFDQELLFNRNLSRNPSVGCSSRIYYCRSSEGVPFNWEMQPGTPRNPPKEEAIPPISPPPAALSLGRPKPYMDQQPNKRPPTSPLPRLKFWRKSKKNKQRKNNVHDNVNHVVGGSDKFDKVEFCSSDSEFMASTSPQNSSPSSSSSFSFSKGKLSRQCSSLQSTQARESFSSSGHFSCSPWKFSSVLISIARRV</sequence>
<dbReference type="PANTHER" id="PTHR33257">
    <property type="entry name" value="OS05G0165500 PROTEIN"/>
    <property type="match status" value="1"/>
</dbReference>
<feature type="region of interest" description="Disordered" evidence="1">
    <location>
        <begin position="102"/>
        <end position="154"/>
    </location>
</feature>
<dbReference type="OMA" id="CFPMHVS"/>
<dbReference type="AlphaFoldDB" id="A0A5E4FIR4"/>
<feature type="compositionally biased region" description="Low complexity" evidence="1">
    <location>
        <begin position="199"/>
        <end position="216"/>
    </location>
</feature>
<protein>
    <submittedName>
        <fullName evidence="2">PREDICTED: oxysterol-binding-related</fullName>
    </submittedName>
</protein>
<reference evidence="3" key="1">
    <citation type="journal article" date="2020" name="Plant J.">
        <title>Transposons played a major role in the diversification between the closely related almond and peach genomes: results from the almond genome sequence.</title>
        <authorList>
            <person name="Alioto T."/>
            <person name="Alexiou K.G."/>
            <person name="Bardil A."/>
            <person name="Barteri F."/>
            <person name="Castanera R."/>
            <person name="Cruz F."/>
            <person name="Dhingra A."/>
            <person name="Duval H."/>
            <person name="Fernandez I Marti A."/>
            <person name="Frias L."/>
            <person name="Galan B."/>
            <person name="Garcia J.L."/>
            <person name="Howad W."/>
            <person name="Gomez-Garrido J."/>
            <person name="Gut M."/>
            <person name="Julca I."/>
            <person name="Morata J."/>
            <person name="Puigdomenech P."/>
            <person name="Ribeca P."/>
            <person name="Rubio Cabetas M.J."/>
            <person name="Vlasova A."/>
            <person name="Wirthensohn M."/>
            <person name="Garcia-Mas J."/>
            <person name="Gabaldon T."/>
            <person name="Casacuberta J.M."/>
            <person name="Arus P."/>
        </authorList>
    </citation>
    <scope>NUCLEOTIDE SEQUENCE [LARGE SCALE GENOMIC DNA]</scope>
    <source>
        <strain evidence="3">cv. Texas</strain>
    </source>
</reference>